<evidence type="ECO:0000313" key="5">
    <source>
        <dbReference type="Proteomes" id="UP000094444"/>
    </source>
</evidence>
<comment type="caution">
    <text evidence="4">The sequence shown here is derived from an EMBL/GenBank/DDBJ whole genome shotgun (WGS) entry which is preliminary data.</text>
</comment>
<dbReference type="AlphaFoldDB" id="A0A2P5I9J7"/>
<evidence type="ECO:0000256" key="3">
    <source>
        <dbReference type="PROSITE-ProRule" id="PRU00023"/>
    </source>
</evidence>
<dbReference type="EMBL" id="MAVT02000132">
    <property type="protein sequence ID" value="POS79174.1"/>
    <property type="molecule type" value="Genomic_DNA"/>
</dbReference>
<dbReference type="Proteomes" id="UP000094444">
    <property type="component" value="Unassembled WGS sequence"/>
</dbReference>
<dbReference type="Gene3D" id="1.25.40.20">
    <property type="entry name" value="Ankyrin repeat-containing domain"/>
    <property type="match status" value="1"/>
</dbReference>
<gene>
    <name evidence="4" type="ORF">DHEL01_v202424</name>
</gene>
<dbReference type="InterPro" id="IPR036770">
    <property type="entry name" value="Ankyrin_rpt-contain_sf"/>
</dbReference>
<dbReference type="Pfam" id="PF12796">
    <property type="entry name" value="Ank_2"/>
    <property type="match status" value="1"/>
</dbReference>
<organism evidence="4 5">
    <name type="scientific">Diaporthe helianthi</name>
    <dbReference type="NCBI Taxonomy" id="158607"/>
    <lineage>
        <taxon>Eukaryota</taxon>
        <taxon>Fungi</taxon>
        <taxon>Dikarya</taxon>
        <taxon>Ascomycota</taxon>
        <taxon>Pezizomycotina</taxon>
        <taxon>Sordariomycetes</taxon>
        <taxon>Sordariomycetidae</taxon>
        <taxon>Diaporthales</taxon>
        <taxon>Diaporthaceae</taxon>
        <taxon>Diaporthe</taxon>
    </lineage>
</organism>
<dbReference type="InParanoid" id="A0A2P5I9J7"/>
<evidence type="ECO:0000256" key="1">
    <source>
        <dbReference type="ARBA" id="ARBA00022737"/>
    </source>
</evidence>
<dbReference type="SMART" id="SM00248">
    <property type="entry name" value="ANK"/>
    <property type="match status" value="3"/>
</dbReference>
<dbReference type="InterPro" id="IPR002110">
    <property type="entry name" value="Ankyrin_rpt"/>
</dbReference>
<name>A0A2P5I9J7_DIAHE</name>
<sequence length="227" mass="24935">MSISTTDGNILTRHAQRGDIQALRQTLDILIQRQGPTGLDRADVLLLARDDDGENVIHAASTFNNTNIFDFVFGLQEFILKPGVSLSILNTRNHQGDAPIHKAAQHNSLDCARALIQRGADANMTGSFSLCATHFAARDSHPQMLRLLVQNGANHSPITVGKDTPAHYAARNRDIECLKTLHEVGAKLRGENMAGQTPALIAQRLSNEEIMIWMAEKNIIEELTQSN</sequence>
<protein>
    <submittedName>
        <fullName evidence="4">Uncharacterized protein</fullName>
    </submittedName>
</protein>
<keyword evidence="5" id="KW-1185">Reference proteome</keyword>
<keyword evidence="2 3" id="KW-0040">ANK repeat</keyword>
<dbReference type="PANTHER" id="PTHR24201">
    <property type="entry name" value="ANK_REP_REGION DOMAIN-CONTAINING PROTEIN"/>
    <property type="match status" value="1"/>
</dbReference>
<keyword evidence="1" id="KW-0677">Repeat</keyword>
<dbReference type="OrthoDB" id="341259at2759"/>
<accession>A0A2P5I9J7</accession>
<dbReference type="InterPro" id="IPR050776">
    <property type="entry name" value="Ank_Repeat/CDKN_Inhibitor"/>
</dbReference>
<dbReference type="PANTHER" id="PTHR24201:SF15">
    <property type="entry name" value="ANKYRIN REPEAT DOMAIN-CONTAINING PROTEIN 66"/>
    <property type="match status" value="1"/>
</dbReference>
<dbReference type="SUPFAM" id="SSF48403">
    <property type="entry name" value="Ankyrin repeat"/>
    <property type="match status" value="1"/>
</dbReference>
<dbReference type="PROSITE" id="PS50088">
    <property type="entry name" value="ANK_REPEAT"/>
    <property type="match status" value="1"/>
</dbReference>
<dbReference type="PROSITE" id="PS50297">
    <property type="entry name" value="ANK_REP_REGION"/>
    <property type="match status" value="1"/>
</dbReference>
<feature type="repeat" description="ANK" evidence="3">
    <location>
        <begin position="95"/>
        <end position="127"/>
    </location>
</feature>
<dbReference type="STRING" id="158607.A0A2P5I9J7"/>
<proteinExistence type="predicted"/>
<evidence type="ECO:0000256" key="2">
    <source>
        <dbReference type="ARBA" id="ARBA00023043"/>
    </source>
</evidence>
<evidence type="ECO:0000313" key="4">
    <source>
        <dbReference type="EMBL" id="POS79174.1"/>
    </source>
</evidence>
<reference evidence="4" key="1">
    <citation type="submission" date="2017-09" db="EMBL/GenBank/DDBJ databases">
        <title>Polyketide synthases of a Diaporthe helianthi virulent isolate.</title>
        <authorList>
            <person name="Baroncelli R."/>
        </authorList>
    </citation>
    <scope>NUCLEOTIDE SEQUENCE [LARGE SCALE GENOMIC DNA]</scope>
    <source>
        <strain evidence="4">7/96</strain>
    </source>
</reference>